<name>A0ABR7ALS7_9SPHN</name>
<dbReference type="SUPFAM" id="SSF46689">
    <property type="entry name" value="Homeodomain-like"/>
    <property type="match status" value="1"/>
</dbReference>
<dbReference type="InterPro" id="IPR050109">
    <property type="entry name" value="HTH-type_TetR-like_transc_reg"/>
</dbReference>
<dbReference type="InterPro" id="IPR009057">
    <property type="entry name" value="Homeodomain-like_sf"/>
</dbReference>
<accession>A0ABR7ALS7</accession>
<feature type="DNA-binding region" description="H-T-H motif" evidence="4">
    <location>
        <begin position="29"/>
        <end position="48"/>
    </location>
</feature>
<gene>
    <name evidence="6" type="ORF">H8S47_06930</name>
</gene>
<dbReference type="PANTHER" id="PTHR30055:SF234">
    <property type="entry name" value="HTH-TYPE TRANSCRIPTIONAL REGULATOR BETI"/>
    <property type="match status" value="1"/>
</dbReference>
<protein>
    <submittedName>
        <fullName evidence="6">TetR/AcrR family transcriptional regulator</fullName>
    </submittedName>
</protein>
<keyword evidence="2 4" id="KW-0238">DNA-binding</keyword>
<dbReference type="Pfam" id="PF00440">
    <property type="entry name" value="TetR_N"/>
    <property type="match status" value="1"/>
</dbReference>
<evidence type="ECO:0000256" key="2">
    <source>
        <dbReference type="ARBA" id="ARBA00023125"/>
    </source>
</evidence>
<sequence length="184" mass="19888">MNDNMSDRRSRILAGARAAFLRFGFQRTSLADIASGAGVSRTAIYHYFTNKDEVLRAVVDEMNAGTLQASRKVLDEQHSLEVAVIELLDAKFGRTLALLKESPHGAELIDATHRLIGPTAAVADAAFEACIVEALVAGGRATDADAVADTIVAAAKGLLQSADGLVSRERYMQRIRRLARWATY</sequence>
<evidence type="ECO:0000256" key="4">
    <source>
        <dbReference type="PROSITE-ProRule" id="PRU00335"/>
    </source>
</evidence>
<dbReference type="EMBL" id="JACONT010000010">
    <property type="protein sequence ID" value="MBC3941418.1"/>
    <property type="molecule type" value="Genomic_DNA"/>
</dbReference>
<dbReference type="Proteomes" id="UP000597613">
    <property type="component" value="Unassembled WGS sequence"/>
</dbReference>
<reference evidence="6 7" key="1">
    <citation type="submission" date="2020-08" db="EMBL/GenBank/DDBJ databases">
        <title>Putative novel bacterial strains isolated from necrotic wheat leaf tissues caused by Xanthomonas translucens.</title>
        <authorList>
            <person name="Tambong J.T."/>
        </authorList>
    </citation>
    <scope>NUCLEOTIDE SEQUENCE [LARGE SCALE GENOMIC DNA]</scope>
    <source>
        <strain evidence="7">DOAB 1063</strain>
    </source>
</reference>
<feature type="domain" description="HTH tetR-type" evidence="5">
    <location>
        <begin position="6"/>
        <end position="66"/>
    </location>
</feature>
<proteinExistence type="predicted"/>
<keyword evidence="7" id="KW-1185">Reference proteome</keyword>
<dbReference type="PRINTS" id="PR00455">
    <property type="entry name" value="HTHTETR"/>
</dbReference>
<dbReference type="InterPro" id="IPR023772">
    <property type="entry name" value="DNA-bd_HTH_TetR-type_CS"/>
</dbReference>
<dbReference type="InterPro" id="IPR001647">
    <property type="entry name" value="HTH_TetR"/>
</dbReference>
<evidence type="ECO:0000259" key="5">
    <source>
        <dbReference type="PROSITE" id="PS50977"/>
    </source>
</evidence>
<keyword evidence="3" id="KW-0804">Transcription</keyword>
<dbReference type="Gene3D" id="1.10.357.10">
    <property type="entry name" value="Tetracycline Repressor, domain 2"/>
    <property type="match status" value="1"/>
</dbReference>
<evidence type="ECO:0000313" key="6">
    <source>
        <dbReference type="EMBL" id="MBC3941418.1"/>
    </source>
</evidence>
<dbReference type="PROSITE" id="PS50977">
    <property type="entry name" value="HTH_TETR_2"/>
    <property type="match status" value="1"/>
</dbReference>
<keyword evidence="1" id="KW-0805">Transcription regulation</keyword>
<dbReference type="PANTHER" id="PTHR30055">
    <property type="entry name" value="HTH-TYPE TRANSCRIPTIONAL REGULATOR RUTR"/>
    <property type="match status" value="1"/>
</dbReference>
<evidence type="ECO:0000256" key="1">
    <source>
        <dbReference type="ARBA" id="ARBA00023015"/>
    </source>
</evidence>
<evidence type="ECO:0000256" key="3">
    <source>
        <dbReference type="ARBA" id="ARBA00023163"/>
    </source>
</evidence>
<evidence type="ECO:0000313" key="7">
    <source>
        <dbReference type="Proteomes" id="UP000597613"/>
    </source>
</evidence>
<comment type="caution">
    <text evidence="6">The sequence shown here is derived from an EMBL/GenBank/DDBJ whole genome shotgun (WGS) entry which is preliminary data.</text>
</comment>
<dbReference type="PROSITE" id="PS01081">
    <property type="entry name" value="HTH_TETR_1"/>
    <property type="match status" value="1"/>
</dbReference>
<dbReference type="RefSeq" id="WP_187503172.1">
    <property type="nucleotide sequence ID" value="NZ_CP162536.1"/>
</dbReference>
<organism evidence="6 7">
    <name type="scientific">Sphingomonas albertensis</name>
    <dbReference type="NCBI Taxonomy" id="2762591"/>
    <lineage>
        <taxon>Bacteria</taxon>
        <taxon>Pseudomonadati</taxon>
        <taxon>Pseudomonadota</taxon>
        <taxon>Alphaproteobacteria</taxon>
        <taxon>Sphingomonadales</taxon>
        <taxon>Sphingomonadaceae</taxon>
        <taxon>Sphingomonas</taxon>
    </lineage>
</organism>